<keyword evidence="3" id="KW-0040">ANK repeat</keyword>
<gene>
    <name evidence="7" type="ORF">A7U60_g8667</name>
</gene>
<protein>
    <recommendedName>
        <fullName evidence="9">AAA+ ATPase domain-containing protein</fullName>
    </recommendedName>
</protein>
<dbReference type="CDD" id="cd19499">
    <property type="entry name" value="RecA-like_ClpB_Hsp104-like"/>
    <property type="match status" value="1"/>
</dbReference>
<dbReference type="SUPFAM" id="SSF52540">
    <property type="entry name" value="P-loop containing nucleoside triphosphate hydrolases"/>
    <property type="match status" value="1"/>
</dbReference>
<keyword evidence="2" id="KW-0067">ATP-binding</keyword>
<dbReference type="Gene3D" id="1.10.8.60">
    <property type="match status" value="1"/>
</dbReference>
<dbReference type="InterPro" id="IPR002110">
    <property type="entry name" value="Ankyrin_rpt"/>
</dbReference>
<dbReference type="GO" id="GO:0034605">
    <property type="term" value="P:cellular response to heat"/>
    <property type="evidence" value="ECO:0007669"/>
    <property type="project" value="TreeGrafter"/>
</dbReference>
<feature type="compositionally biased region" description="Acidic residues" evidence="4">
    <location>
        <begin position="437"/>
        <end position="461"/>
    </location>
</feature>
<feature type="repeat" description="ANK" evidence="3">
    <location>
        <begin position="189"/>
        <end position="221"/>
    </location>
</feature>
<dbReference type="GO" id="GO:0016887">
    <property type="term" value="F:ATP hydrolysis activity"/>
    <property type="evidence" value="ECO:0007669"/>
    <property type="project" value="InterPro"/>
</dbReference>
<dbReference type="OrthoDB" id="18170at2759"/>
<dbReference type="InterPro" id="IPR027417">
    <property type="entry name" value="P-loop_NTPase"/>
</dbReference>
<dbReference type="InterPro" id="IPR036770">
    <property type="entry name" value="Ankyrin_rpt-contain_sf"/>
</dbReference>
<feature type="domain" description="Clp ATPase C-terminal" evidence="6">
    <location>
        <begin position="744"/>
        <end position="834"/>
    </location>
</feature>
<feature type="compositionally biased region" description="Basic and acidic residues" evidence="4">
    <location>
        <begin position="410"/>
        <end position="436"/>
    </location>
</feature>
<dbReference type="PROSITE" id="PS50297">
    <property type="entry name" value="ANK_REP_REGION"/>
    <property type="match status" value="3"/>
</dbReference>
<evidence type="ECO:0000313" key="7">
    <source>
        <dbReference type="EMBL" id="OCB83996.1"/>
    </source>
</evidence>
<feature type="repeat" description="ANK" evidence="3">
    <location>
        <begin position="351"/>
        <end position="383"/>
    </location>
</feature>
<organism evidence="7 8">
    <name type="scientific">Sanghuangporus baumii</name>
    <name type="common">Phellinus baumii</name>
    <dbReference type="NCBI Taxonomy" id="108892"/>
    <lineage>
        <taxon>Eukaryota</taxon>
        <taxon>Fungi</taxon>
        <taxon>Dikarya</taxon>
        <taxon>Basidiomycota</taxon>
        <taxon>Agaricomycotina</taxon>
        <taxon>Agaricomycetes</taxon>
        <taxon>Hymenochaetales</taxon>
        <taxon>Hymenochaetaceae</taxon>
        <taxon>Sanghuangporus</taxon>
    </lineage>
</organism>
<evidence type="ECO:0000259" key="6">
    <source>
        <dbReference type="SMART" id="SM01086"/>
    </source>
</evidence>
<dbReference type="Gene3D" id="1.25.40.20">
    <property type="entry name" value="Ankyrin repeat-containing domain"/>
    <property type="match status" value="2"/>
</dbReference>
<dbReference type="GO" id="GO:0005524">
    <property type="term" value="F:ATP binding"/>
    <property type="evidence" value="ECO:0007669"/>
    <property type="project" value="UniProtKB-KW"/>
</dbReference>
<dbReference type="InterPro" id="IPR019489">
    <property type="entry name" value="Clp_ATPase_C"/>
</dbReference>
<feature type="repeat" description="ANK" evidence="3">
    <location>
        <begin position="136"/>
        <end position="157"/>
    </location>
</feature>
<sequence>MASSFMSFIMKRQLEASPEAVRQAVLLFAVLREMLYLLLAVARGAVSLEDVHIQFQALHSDCTDRHEAERNGLPVSPLSDGEDSESTCGPSERAVGSSSLMSAVRILCRAIVQRDAKAVSRMLEAAPRLVGKRHEGGWFPLHAAVLSGDVEIVKLVLACPKADVNAVYQSSLKAMDCEYELGTRVDDTHGATPLHYACMVGNSDIIRMLVERGALMKAKDGKQRDPTEYFNLRQDLEAATVFRDLYLKRKENEELFKVYTRPDDLARLVRENKYEKFENSIKKNPYLVSCMTYYDFTLLHLAVIRRRRRFVKLLVSMDKSVVNKRDSRADYNSDKSHISFAPLTIPHINVKNATPLHYACLMQDMDIAKILLEAGADWTIKDLRGRMPEELIRNVGDTCDEVKEAFAQLRDAESRKRKEAEEENRKKIEEGRQKKDEEDEKEDESEDNESDDSVSSGDEDDTSRRGKSTEISKVSMKSLLELEVKIGEKLVGQRGPIRLIANAIRLREGGWVDPDRPLTMLFLGSSGVGKTELAKQLALYLHGKDGLATDKGQSIAKLEKDHGFVRIDMSEFQERHTVMNLIGESPAHSRIDMSEFQERHTVMNLIGAPKSYVGYGDGGALTQPLKKNPKAVVLLDEIEKAHPDVLNTFLQVFDDGRVTDSKDGTISCKDAIFIMTSNIAGEEIKNAASMLRQGVAQSEKEERPESYVRLIQSFTRSIRPQLKNHLRRDEFVGRINQIVVFLPLSQEEVEVAVQRELEMWSKRAKEKHEISLTWTDAVVHKLAESYDVNYGVRSVANEVQRIAMQLVADAHIRGRIDDNCHIELSTNEVGDIVMNTGAEDDDDGYVLAFSDFLWVFEHQT</sequence>
<dbReference type="SMART" id="SM01086">
    <property type="entry name" value="ClpB_D2-small"/>
    <property type="match status" value="1"/>
</dbReference>
<feature type="domain" description="AAA+ ATPase" evidence="5">
    <location>
        <begin position="516"/>
        <end position="699"/>
    </location>
</feature>
<dbReference type="PRINTS" id="PR01415">
    <property type="entry name" value="ANKYRIN"/>
</dbReference>
<dbReference type="Gene3D" id="3.40.50.300">
    <property type="entry name" value="P-loop containing nucleotide triphosphate hydrolases"/>
    <property type="match status" value="2"/>
</dbReference>
<keyword evidence="1" id="KW-0547">Nucleotide-binding</keyword>
<dbReference type="InterPro" id="IPR050130">
    <property type="entry name" value="ClpA_ClpB"/>
</dbReference>
<name>A0A9Q5HQ86_SANBA</name>
<dbReference type="InterPro" id="IPR003593">
    <property type="entry name" value="AAA+_ATPase"/>
</dbReference>
<dbReference type="AlphaFoldDB" id="A0A9Q5HQ86"/>
<dbReference type="PANTHER" id="PTHR11638:SF93">
    <property type="entry name" value="MITOCHONDRIAL DISAGGREGASE"/>
    <property type="match status" value="1"/>
</dbReference>
<dbReference type="SUPFAM" id="SSF48403">
    <property type="entry name" value="Ankyrin repeat"/>
    <property type="match status" value="1"/>
</dbReference>
<accession>A0A9Q5HQ86</accession>
<dbReference type="SMART" id="SM00248">
    <property type="entry name" value="ANK"/>
    <property type="match status" value="4"/>
</dbReference>
<dbReference type="SMART" id="SM00382">
    <property type="entry name" value="AAA"/>
    <property type="match status" value="1"/>
</dbReference>
<comment type="caution">
    <text evidence="7">The sequence shown here is derived from an EMBL/GenBank/DDBJ whole genome shotgun (WGS) entry which is preliminary data.</text>
</comment>
<feature type="region of interest" description="Disordered" evidence="4">
    <location>
        <begin position="410"/>
        <end position="470"/>
    </location>
</feature>
<dbReference type="Pfam" id="PF07724">
    <property type="entry name" value="AAA_2"/>
    <property type="match status" value="2"/>
</dbReference>
<reference evidence="7" key="1">
    <citation type="submission" date="2016-06" db="EMBL/GenBank/DDBJ databases">
        <title>Draft Genome sequence of the fungus Inonotus baumii.</title>
        <authorList>
            <person name="Zhu H."/>
            <person name="Lin W."/>
        </authorList>
    </citation>
    <scope>NUCLEOTIDE SEQUENCE</scope>
    <source>
        <strain evidence="7">821</strain>
    </source>
</reference>
<evidence type="ECO:0000313" key="8">
    <source>
        <dbReference type="Proteomes" id="UP000757232"/>
    </source>
</evidence>
<proteinExistence type="predicted"/>
<dbReference type="PANTHER" id="PTHR11638">
    <property type="entry name" value="ATP-DEPENDENT CLP PROTEASE"/>
    <property type="match status" value="1"/>
</dbReference>
<dbReference type="Pfam" id="PF12796">
    <property type="entry name" value="Ank_2"/>
    <property type="match status" value="2"/>
</dbReference>
<dbReference type="PROSITE" id="PS50088">
    <property type="entry name" value="ANK_REPEAT"/>
    <property type="match status" value="3"/>
</dbReference>
<evidence type="ECO:0000256" key="2">
    <source>
        <dbReference type="ARBA" id="ARBA00022840"/>
    </source>
</evidence>
<dbReference type="InterPro" id="IPR003959">
    <property type="entry name" value="ATPase_AAA_core"/>
</dbReference>
<feature type="region of interest" description="Disordered" evidence="4">
    <location>
        <begin position="66"/>
        <end position="94"/>
    </location>
</feature>
<dbReference type="EMBL" id="LNZH02000216">
    <property type="protein sequence ID" value="OCB83996.1"/>
    <property type="molecule type" value="Genomic_DNA"/>
</dbReference>
<keyword evidence="8" id="KW-1185">Reference proteome</keyword>
<dbReference type="Pfam" id="PF10431">
    <property type="entry name" value="ClpB_D2-small"/>
    <property type="match status" value="1"/>
</dbReference>
<dbReference type="GO" id="GO:0005739">
    <property type="term" value="C:mitochondrion"/>
    <property type="evidence" value="ECO:0007669"/>
    <property type="project" value="TreeGrafter"/>
</dbReference>
<evidence type="ECO:0008006" key="9">
    <source>
        <dbReference type="Google" id="ProtNLM"/>
    </source>
</evidence>
<dbReference type="Proteomes" id="UP000757232">
    <property type="component" value="Unassembled WGS sequence"/>
</dbReference>
<evidence type="ECO:0000256" key="1">
    <source>
        <dbReference type="ARBA" id="ARBA00022741"/>
    </source>
</evidence>
<evidence type="ECO:0000256" key="4">
    <source>
        <dbReference type="SAM" id="MobiDB-lite"/>
    </source>
</evidence>
<evidence type="ECO:0000256" key="3">
    <source>
        <dbReference type="PROSITE-ProRule" id="PRU00023"/>
    </source>
</evidence>
<evidence type="ECO:0000259" key="5">
    <source>
        <dbReference type="SMART" id="SM00382"/>
    </source>
</evidence>